<reference evidence="2 3" key="1">
    <citation type="submission" date="2019-02" db="EMBL/GenBank/DDBJ databases">
        <title>Deep-cultivation of Planctomycetes and their phenomic and genomic characterization uncovers novel biology.</title>
        <authorList>
            <person name="Wiegand S."/>
            <person name="Jogler M."/>
            <person name="Boedeker C."/>
            <person name="Pinto D."/>
            <person name="Vollmers J."/>
            <person name="Rivas-Marin E."/>
            <person name="Kohn T."/>
            <person name="Peeters S.H."/>
            <person name="Heuer A."/>
            <person name="Rast P."/>
            <person name="Oberbeckmann S."/>
            <person name="Bunk B."/>
            <person name="Jeske O."/>
            <person name="Meyerdierks A."/>
            <person name="Storesund J.E."/>
            <person name="Kallscheuer N."/>
            <person name="Luecker S."/>
            <person name="Lage O.M."/>
            <person name="Pohl T."/>
            <person name="Merkel B.J."/>
            <person name="Hornburger P."/>
            <person name="Mueller R.-W."/>
            <person name="Bruemmer F."/>
            <person name="Labrenz M."/>
            <person name="Spormann A.M."/>
            <person name="Op Den Camp H."/>
            <person name="Overmann J."/>
            <person name="Amann R."/>
            <person name="Jetten M.S.M."/>
            <person name="Mascher T."/>
            <person name="Medema M.H."/>
            <person name="Devos D.P."/>
            <person name="Kaster A.-K."/>
            <person name="Ovreas L."/>
            <person name="Rohde M."/>
            <person name="Galperin M.Y."/>
            <person name="Jogler C."/>
        </authorList>
    </citation>
    <scope>NUCLEOTIDE SEQUENCE [LARGE SCALE GENOMIC DNA]</scope>
    <source>
        <strain evidence="2 3">CA85</strain>
    </source>
</reference>
<sequence>MLESLCLMPPKIGQVRRGISPAPADMLLSRQVGAPVLFPLPLFWDTPPWHTWPPLVAEAIFLAMQSRGLLVSALESELGRNNPLTDLSESESSDDPSAAAQHSQREPTDSELGIPRMLPYRNERYGLADVDFDHAMAVDMQLSPRRDHSGRFAYSAMQLGRWEATPEDQPLSGGGWIPAMTLPPDVSELGNLSSKVAQLRVLAPDAAIVISVTPEWIDDHLADLIAARPDAILIRLGQIRMTGVAFAQFTQRLVSRVETIQKVPIWLAPPKSLGKNTLGVADSVKTIALGASAIAVDSWLENAIEEFNEIPPPSSFTADPLRTVTADVEEILSRRLDPDLDHFTGMLSTLVHEQPRDLLGTFDPEVAELLNLPCVGRL</sequence>
<organism evidence="2 3">
    <name type="scientific">Allorhodopirellula solitaria</name>
    <dbReference type="NCBI Taxonomy" id="2527987"/>
    <lineage>
        <taxon>Bacteria</taxon>
        <taxon>Pseudomonadati</taxon>
        <taxon>Planctomycetota</taxon>
        <taxon>Planctomycetia</taxon>
        <taxon>Pirellulales</taxon>
        <taxon>Pirellulaceae</taxon>
        <taxon>Allorhodopirellula</taxon>
    </lineage>
</organism>
<dbReference type="Proteomes" id="UP000318053">
    <property type="component" value="Unassembled WGS sequence"/>
</dbReference>
<evidence type="ECO:0000256" key="1">
    <source>
        <dbReference type="SAM" id="MobiDB-lite"/>
    </source>
</evidence>
<dbReference type="OrthoDB" id="237408at2"/>
<accession>A0A5C5X0V3</accession>
<gene>
    <name evidence="2" type="ORF">CA85_47330</name>
</gene>
<comment type="caution">
    <text evidence="2">The sequence shown here is derived from an EMBL/GenBank/DDBJ whole genome shotgun (WGS) entry which is preliminary data.</text>
</comment>
<name>A0A5C5X0V3_9BACT</name>
<proteinExistence type="predicted"/>
<protein>
    <submittedName>
        <fullName evidence="2">Uncharacterized protein</fullName>
    </submittedName>
</protein>
<dbReference type="EMBL" id="SJPK01000020">
    <property type="protein sequence ID" value="TWT55921.1"/>
    <property type="molecule type" value="Genomic_DNA"/>
</dbReference>
<evidence type="ECO:0000313" key="3">
    <source>
        <dbReference type="Proteomes" id="UP000318053"/>
    </source>
</evidence>
<dbReference type="AlphaFoldDB" id="A0A5C5X0V3"/>
<evidence type="ECO:0000313" key="2">
    <source>
        <dbReference type="EMBL" id="TWT55921.1"/>
    </source>
</evidence>
<keyword evidence="3" id="KW-1185">Reference proteome</keyword>
<feature type="region of interest" description="Disordered" evidence="1">
    <location>
        <begin position="80"/>
        <end position="115"/>
    </location>
</feature>